<evidence type="ECO:0000313" key="2">
    <source>
        <dbReference type="EMBL" id="KAK3752473.1"/>
    </source>
</evidence>
<protein>
    <submittedName>
        <fullName evidence="2">Uncharacterized protein</fullName>
    </submittedName>
</protein>
<keyword evidence="3" id="KW-1185">Reference proteome</keyword>
<name>A0AAE0YNI9_9GAST</name>
<evidence type="ECO:0000313" key="3">
    <source>
        <dbReference type="Proteomes" id="UP001283361"/>
    </source>
</evidence>
<accession>A0AAE0YNI9</accession>
<dbReference type="EMBL" id="JAWDGP010005762">
    <property type="protein sequence ID" value="KAK3752473.1"/>
    <property type="molecule type" value="Genomic_DNA"/>
</dbReference>
<evidence type="ECO:0000256" key="1">
    <source>
        <dbReference type="SAM" id="MobiDB-lite"/>
    </source>
</evidence>
<dbReference type="AlphaFoldDB" id="A0AAE0YNI9"/>
<gene>
    <name evidence="2" type="ORF">RRG08_032764</name>
</gene>
<organism evidence="2 3">
    <name type="scientific">Elysia crispata</name>
    <name type="common">lettuce slug</name>
    <dbReference type="NCBI Taxonomy" id="231223"/>
    <lineage>
        <taxon>Eukaryota</taxon>
        <taxon>Metazoa</taxon>
        <taxon>Spiralia</taxon>
        <taxon>Lophotrochozoa</taxon>
        <taxon>Mollusca</taxon>
        <taxon>Gastropoda</taxon>
        <taxon>Heterobranchia</taxon>
        <taxon>Euthyneura</taxon>
        <taxon>Panpulmonata</taxon>
        <taxon>Sacoglossa</taxon>
        <taxon>Placobranchoidea</taxon>
        <taxon>Plakobranchidae</taxon>
        <taxon>Elysia</taxon>
    </lineage>
</organism>
<comment type="caution">
    <text evidence="2">The sequence shown here is derived from an EMBL/GenBank/DDBJ whole genome shotgun (WGS) entry which is preliminary data.</text>
</comment>
<sequence length="82" mass="8856">MPRCAIDAPHSVQSPPGHEELRLSVSSKPLAVTEVLVSSGWPADCCRETSRQASLSYSLATCHTRCSNSFCATCGVRMTRTE</sequence>
<dbReference type="Proteomes" id="UP001283361">
    <property type="component" value="Unassembled WGS sequence"/>
</dbReference>
<feature type="region of interest" description="Disordered" evidence="1">
    <location>
        <begin position="1"/>
        <end position="21"/>
    </location>
</feature>
<proteinExistence type="predicted"/>
<reference evidence="2" key="1">
    <citation type="journal article" date="2023" name="G3 (Bethesda)">
        <title>A reference genome for the long-term kleptoplast-retaining sea slug Elysia crispata morphotype clarki.</title>
        <authorList>
            <person name="Eastman K.E."/>
            <person name="Pendleton A.L."/>
            <person name="Shaikh M.A."/>
            <person name="Suttiyut T."/>
            <person name="Ogas R."/>
            <person name="Tomko P."/>
            <person name="Gavelis G."/>
            <person name="Widhalm J.R."/>
            <person name="Wisecaver J.H."/>
        </authorList>
    </citation>
    <scope>NUCLEOTIDE SEQUENCE</scope>
    <source>
        <strain evidence="2">ECLA1</strain>
    </source>
</reference>